<evidence type="ECO:0000313" key="2">
    <source>
        <dbReference type="EMBL" id="HIZ34236.1"/>
    </source>
</evidence>
<evidence type="ECO:0000256" key="1">
    <source>
        <dbReference type="SAM" id="MobiDB-lite"/>
    </source>
</evidence>
<name>A0A9D2J2I1_9MICO</name>
<dbReference type="AlphaFoldDB" id="A0A9D2J2I1"/>
<sequence length="129" mass="13846">MDAGPVVLASENTPQFNWNLNKMPEHPMPAPPIFAAGVPARGIVHIAEHPRRNMWVGLSTAYTILGDRLVPKLADLSLGRTGVDAQQTTADLPTWGSNMFEPQDAENDRGPDGPVAAALRRRAGEPATT</sequence>
<reference evidence="2" key="1">
    <citation type="journal article" date="2021" name="PeerJ">
        <title>Extensive microbial diversity within the chicken gut microbiome revealed by metagenomics and culture.</title>
        <authorList>
            <person name="Gilroy R."/>
            <person name="Ravi A."/>
            <person name="Getino M."/>
            <person name="Pursley I."/>
            <person name="Horton D.L."/>
            <person name="Alikhan N.F."/>
            <person name="Baker D."/>
            <person name="Gharbi K."/>
            <person name="Hall N."/>
            <person name="Watson M."/>
            <person name="Adriaenssens E.M."/>
            <person name="Foster-Nyarko E."/>
            <person name="Jarju S."/>
            <person name="Secka A."/>
            <person name="Antonio M."/>
            <person name="Oren A."/>
            <person name="Chaudhuri R.R."/>
            <person name="La Ragione R."/>
            <person name="Hildebrand F."/>
            <person name="Pallen M.J."/>
        </authorList>
    </citation>
    <scope>NUCLEOTIDE SEQUENCE</scope>
    <source>
        <strain evidence="2">ChiGjej4B4-7305</strain>
    </source>
</reference>
<dbReference type="EMBL" id="DXBY01000013">
    <property type="protein sequence ID" value="HIZ34236.1"/>
    <property type="molecule type" value="Genomic_DNA"/>
</dbReference>
<dbReference type="Proteomes" id="UP000824037">
    <property type="component" value="Unassembled WGS sequence"/>
</dbReference>
<feature type="compositionally biased region" description="Polar residues" evidence="1">
    <location>
        <begin position="87"/>
        <end position="97"/>
    </location>
</feature>
<comment type="caution">
    <text evidence="2">The sequence shown here is derived from an EMBL/GenBank/DDBJ whole genome shotgun (WGS) entry which is preliminary data.</text>
</comment>
<feature type="region of interest" description="Disordered" evidence="1">
    <location>
        <begin position="87"/>
        <end position="115"/>
    </location>
</feature>
<proteinExistence type="predicted"/>
<accession>A0A9D2J2I1</accession>
<reference evidence="2" key="2">
    <citation type="submission" date="2021-04" db="EMBL/GenBank/DDBJ databases">
        <authorList>
            <person name="Gilroy R."/>
        </authorList>
    </citation>
    <scope>NUCLEOTIDE SEQUENCE</scope>
    <source>
        <strain evidence="2">ChiGjej4B4-7305</strain>
    </source>
</reference>
<gene>
    <name evidence="2" type="ORF">H9815_00525</name>
</gene>
<organism evidence="2 3">
    <name type="scientific">Candidatus Ruania gallistercoris</name>
    <dbReference type="NCBI Taxonomy" id="2838746"/>
    <lineage>
        <taxon>Bacteria</taxon>
        <taxon>Bacillati</taxon>
        <taxon>Actinomycetota</taxon>
        <taxon>Actinomycetes</taxon>
        <taxon>Micrococcales</taxon>
        <taxon>Ruaniaceae</taxon>
        <taxon>Ruania</taxon>
    </lineage>
</organism>
<evidence type="ECO:0000313" key="3">
    <source>
        <dbReference type="Proteomes" id="UP000824037"/>
    </source>
</evidence>
<protein>
    <submittedName>
        <fullName evidence="2">Uncharacterized protein</fullName>
    </submittedName>
</protein>